<dbReference type="InterPro" id="IPR015421">
    <property type="entry name" value="PyrdxlP-dep_Trfase_major"/>
</dbReference>
<dbReference type="CDD" id="cd00609">
    <property type="entry name" value="AAT_like"/>
    <property type="match status" value="1"/>
</dbReference>
<keyword evidence="3 6" id="KW-0808">Transferase</keyword>
<dbReference type="AlphaFoldDB" id="A0A0S1X972"/>
<dbReference type="PATRIC" id="fig|55802.8.peg.318"/>
<evidence type="ECO:0000256" key="4">
    <source>
        <dbReference type="ARBA" id="ARBA00022898"/>
    </source>
</evidence>
<dbReference type="GO" id="GO:0008483">
    <property type="term" value="F:transaminase activity"/>
    <property type="evidence" value="ECO:0007669"/>
    <property type="project" value="UniProtKB-KW"/>
</dbReference>
<dbReference type="Pfam" id="PF00155">
    <property type="entry name" value="Aminotran_1_2"/>
    <property type="match status" value="1"/>
</dbReference>
<evidence type="ECO:0000313" key="6">
    <source>
        <dbReference type="EMBL" id="ALM74300.1"/>
    </source>
</evidence>
<evidence type="ECO:0000259" key="5">
    <source>
        <dbReference type="Pfam" id="PF00155"/>
    </source>
</evidence>
<dbReference type="EMBL" id="CP013050">
    <property type="protein sequence ID" value="ALM74300.1"/>
    <property type="molecule type" value="Genomic_DNA"/>
</dbReference>
<evidence type="ECO:0000256" key="1">
    <source>
        <dbReference type="ARBA" id="ARBA00001933"/>
    </source>
</evidence>
<comment type="cofactor">
    <cofactor evidence="1">
        <name>pyridoxal 5'-phosphate</name>
        <dbReference type="ChEBI" id="CHEBI:597326"/>
    </cofactor>
</comment>
<dbReference type="InterPro" id="IPR015422">
    <property type="entry name" value="PyrdxlP-dep_Trfase_small"/>
</dbReference>
<gene>
    <name evidence="6" type="ORF">TBCH5v1_0324</name>
</gene>
<dbReference type="InterPro" id="IPR051926">
    <property type="entry name" value="Ala_Aminotransferase"/>
</dbReference>
<evidence type="ECO:0000256" key="3">
    <source>
        <dbReference type="ARBA" id="ARBA00022679"/>
    </source>
</evidence>
<dbReference type="STRING" id="55802.TBCH5v1_0324"/>
<dbReference type="NCBIfam" id="NF006230">
    <property type="entry name" value="PRK08363.1"/>
    <property type="match status" value="1"/>
</dbReference>
<proteinExistence type="predicted"/>
<name>A0A0S1X972_THEBA</name>
<dbReference type="Gene3D" id="3.90.1150.10">
    <property type="entry name" value="Aspartate Aminotransferase, domain 1"/>
    <property type="match status" value="1"/>
</dbReference>
<keyword evidence="4" id="KW-0663">Pyridoxal phosphate</keyword>
<dbReference type="Gene3D" id="3.40.640.10">
    <property type="entry name" value="Type I PLP-dependent aspartate aminotransferase-like (Major domain)"/>
    <property type="match status" value="1"/>
</dbReference>
<protein>
    <submittedName>
        <fullName evidence="6">Aspartate aminotransferase</fullName>
    </submittedName>
</protein>
<dbReference type="SUPFAM" id="SSF53383">
    <property type="entry name" value="PLP-dependent transferases"/>
    <property type="match status" value="1"/>
</dbReference>
<dbReference type="InterPro" id="IPR015424">
    <property type="entry name" value="PyrdxlP-dep_Trfase"/>
</dbReference>
<dbReference type="InterPro" id="IPR004839">
    <property type="entry name" value="Aminotransferase_I/II_large"/>
</dbReference>
<dbReference type="GO" id="GO:0030170">
    <property type="term" value="F:pyridoxal phosphate binding"/>
    <property type="evidence" value="ECO:0007669"/>
    <property type="project" value="InterPro"/>
</dbReference>
<dbReference type="PANTHER" id="PTHR43488:SF2">
    <property type="entry name" value="GLUTAMATE-PYRUVATE AMINOTRANSFERASE ALAA"/>
    <property type="match status" value="1"/>
</dbReference>
<feature type="domain" description="Aminotransferase class I/classII large" evidence="5">
    <location>
        <begin position="47"/>
        <end position="391"/>
    </location>
</feature>
<evidence type="ECO:0000313" key="7">
    <source>
        <dbReference type="Proteomes" id="UP000066042"/>
    </source>
</evidence>
<sequence length="414" mass="47020">MIECSTNYESSLLVIEMIHASKRAMRIEYAIRDVVLPARELEKQGIKIIKLNIGDPVKFDFQPPKHMKEAYCRAIMEGHNYYGESEGDIELRKAIVEREKKKNGVDITVDDVMVTAAVTEALQFVFGALVEPRDEVLIPGPSYPPYVALVKFYDGVPKAYLGIEEEGWQPDIDDMRKKISEKTKAIAVINPNNPTGALYDKKTLKEILDLAGEYDIPVISDEIYDLMTYEGKHVSPGSLTKDVPVIVMNGLSKVYFATGWRLGYMYFVDPEDKLAEVREAIGKLARVRLCPNTPAQKAAIAGLTGPMDYLEGYMKKLKERRDYIYKRLNEIPGLSAQKPEGAFYIFPRIEERSKWKSDKEFVLDVLRNAHILVVHGSGFGEGGEWHFRAVFLPPVEILEQAMDNLEKFMKERLS</sequence>
<dbReference type="PANTHER" id="PTHR43488">
    <property type="entry name" value="GLUTAMATE-PYRUVATE AMINOTRANSFERASE ALAA"/>
    <property type="match status" value="1"/>
</dbReference>
<evidence type="ECO:0000256" key="2">
    <source>
        <dbReference type="ARBA" id="ARBA00022576"/>
    </source>
</evidence>
<dbReference type="Proteomes" id="UP000066042">
    <property type="component" value="Chromosome"/>
</dbReference>
<reference evidence="6 7" key="1">
    <citation type="journal article" date="2016" name="Genome Announc.">
        <title>Complete genome sequence of the hyperthermophilic and piezophilic archaeon Thermococcus barophilus Ch5, capable of growth at the expense of hydrogenogenesis from carbon monoxide and formate.</title>
        <authorList>
            <person name="Oger P."/>
            <person name="Sokolova T.G."/>
            <person name="Kozhevnikova D.A."/>
            <person name="Taranov E.A."/>
            <person name="Vannier P."/>
            <person name="Lee H.S."/>
            <person name="Kwon K.K."/>
            <person name="Kang S.G."/>
            <person name="Lee J.H."/>
            <person name="Bonch-Osmolovskaya E.A."/>
            <person name="Lebedinsky A.V."/>
        </authorList>
    </citation>
    <scope>NUCLEOTIDE SEQUENCE [LARGE SCALE GENOMIC DNA]</scope>
    <source>
        <strain evidence="7">Ch5</strain>
    </source>
</reference>
<organism evidence="6 7">
    <name type="scientific">Thermococcus barophilus</name>
    <dbReference type="NCBI Taxonomy" id="55802"/>
    <lineage>
        <taxon>Archaea</taxon>
        <taxon>Methanobacteriati</taxon>
        <taxon>Methanobacteriota</taxon>
        <taxon>Thermococci</taxon>
        <taxon>Thermococcales</taxon>
        <taxon>Thermococcaceae</taxon>
        <taxon>Thermococcus</taxon>
    </lineage>
</organism>
<accession>A0A0S1X972</accession>
<keyword evidence="2 6" id="KW-0032">Aminotransferase</keyword>